<accession>A0A4C1STN1</accession>
<reference evidence="1 2" key="1">
    <citation type="journal article" date="2019" name="Commun. Biol.">
        <title>The bagworm genome reveals a unique fibroin gene that provides high tensile strength.</title>
        <authorList>
            <person name="Kono N."/>
            <person name="Nakamura H."/>
            <person name="Ohtoshi R."/>
            <person name="Tomita M."/>
            <person name="Numata K."/>
            <person name="Arakawa K."/>
        </authorList>
    </citation>
    <scope>NUCLEOTIDE SEQUENCE [LARGE SCALE GENOMIC DNA]</scope>
</reference>
<evidence type="ECO:0000313" key="2">
    <source>
        <dbReference type="Proteomes" id="UP000299102"/>
    </source>
</evidence>
<dbReference type="AlphaFoldDB" id="A0A4C1STN1"/>
<dbReference type="Proteomes" id="UP000299102">
    <property type="component" value="Unassembled WGS sequence"/>
</dbReference>
<proteinExistence type="predicted"/>
<keyword evidence="2" id="KW-1185">Reference proteome</keyword>
<gene>
    <name evidence="1" type="ORF">EVAR_3950_1</name>
</gene>
<protein>
    <submittedName>
        <fullName evidence="1">Uncharacterized protein</fullName>
    </submittedName>
</protein>
<comment type="caution">
    <text evidence="1">The sequence shown here is derived from an EMBL/GenBank/DDBJ whole genome shotgun (WGS) entry which is preliminary data.</text>
</comment>
<organism evidence="1 2">
    <name type="scientific">Eumeta variegata</name>
    <name type="common">Bagworm moth</name>
    <name type="synonym">Eumeta japonica</name>
    <dbReference type="NCBI Taxonomy" id="151549"/>
    <lineage>
        <taxon>Eukaryota</taxon>
        <taxon>Metazoa</taxon>
        <taxon>Ecdysozoa</taxon>
        <taxon>Arthropoda</taxon>
        <taxon>Hexapoda</taxon>
        <taxon>Insecta</taxon>
        <taxon>Pterygota</taxon>
        <taxon>Neoptera</taxon>
        <taxon>Endopterygota</taxon>
        <taxon>Lepidoptera</taxon>
        <taxon>Glossata</taxon>
        <taxon>Ditrysia</taxon>
        <taxon>Tineoidea</taxon>
        <taxon>Psychidae</taxon>
        <taxon>Oiketicinae</taxon>
        <taxon>Eumeta</taxon>
    </lineage>
</organism>
<dbReference type="EMBL" id="BGZK01000014">
    <property type="protein sequence ID" value="GBP04608.1"/>
    <property type="molecule type" value="Genomic_DNA"/>
</dbReference>
<evidence type="ECO:0000313" key="1">
    <source>
        <dbReference type="EMBL" id="GBP04608.1"/>
    </source>
</evidence>
<sequence length="96" mass="10660">MSTFKPAHLTNRRRTLAMDTSIFQLQIPYIKFGDTQTDVRTYSLSRRSPARLATLGGRHARRVQSPSTVLITNASASEIALTSARGSARVDVIRRS</sequence>
<name>A0A4C1STN1_EUMVA</name>